<keyword evidence="3" id="KW-0328">Glycosyltransferase</keyword>
<sequence length="369" mass="43081">MSAIRILQSLSTLDYSGAEAMIMNMYRNIDRDKIQFDFVVNDRTEPFVFEKEVEKLGGRIFTLPKFSGTNFVLYRKKVNQLLQNHPEWKIIHIHNASSAMLMIDLAKKHELVTIAHAHFDQDFINFKSYVQKILRVPIKNNADYLLACSKLAGAFVFNVNKEEIRVIKNAIEPEKYRFNEKMRRRKRAELGLKNEMILGHFGRMEMEKNHLYLIDVFKAYHKLNSESFLILIGEGELKEEIQKKVNEYGLENNVHFLGVGPDHYEWFQAMDIFLFPSLFDGVPITLIEAQAAGLPIIASDNITKEVQITDLVYFKMIEEEPNQWAKKIDDLYLLFREDMTEKIIQAGFDVKDTAKELENYYFSILKEGS</sequence>
<dbReference type="SUPFAM" id="SSF53756">
    <property type="entry name" value="UDP-Glycosyltransferase/glycogen phosphorylase"/>
    <property type="match status" value="1"/>
</dbReference>
<dbReference type="InterPro" id="IPR001296">
    <property type="entry name" value="Glyco_trans_1"/>
</dbReference>
<keyword evidence="3" id="KW-0808">Transferase</keyword>
<dbReference type="PANTHER" id="PTHR45947:SF3">
    <property type="entry name" value="SULFOQUINOVOSYL TRANSFERASE SQD2"/>
    <property type="match status" value="1"/>
</dbReference>
<dbReference type="EMBL" id="DXAZ01000101">
    <property type="protein sequence ID" value="HIZ71366.1"/>
    <property type="molecule type" value="Genomic_DNA"/>
</dbReference>
<comment type="caution">
    <text evidence="3">The sequence shown here is derived from an EMBL/GenBank/DDBJ whole genome shotgun (WGS) entry which is preliminary data.</text>
</comment>
<feature type="domain" description="Glycosyltransferase subfamily 4-like N-terminal" evidence="2">
    <location>
        <begin position="16"/>
        <end position="174"/>
    </location>
</feature>
<evidence type="ECO:0000313" key="3">
    <source>
        <dbReference type="EMBL" id="HIZ71366.1"/>
    </source>
</evidence>
<dbReference type="AlphaFoldDB" id="A0A9D2G310"/>
<protein>
    <submittedName>
        <fullName evidence="3">Glycosyltransferase</fullName>
        <ecNumber evidence="3">2.4.-.-</ecNumber>
    </submittedName>
</protein>
<dbReference type="InterPro" id="IPR050194">
    <property type="entry name" value="Glycosyltransferase_grp1"/>
</dbReference>
<proteinExistence type="predicted"/>
<gene>
    <name evidence="3" type="ORF">H9808_06335</name>
</gene>
<evidence type="ECO:0000313" key="4">
    <source>
        <dbReference type="Proteomes" id="UP000824106"/>
    </source>
</evidence>
<evidence type="ECO:0000259" key="1">
    <source>
        <dbReference type="Pfam" id="PF00534"/>
    </source>
</evidence>
<evidence type="ECO:0000259" key="2">
    <source>
        <dbReference type="Pfam" id="PF13439"/>
    </source>
</evidence>
<organism evidence="3 4">
    <name type="scientific">Candidatus Atopostipes pullistercoris</name>
    <dbReference type="NCBI Taxonomy" id="2838467"/>
    <lineage>
        <taxon>Bacteria</taxon>
        <taxon>Bacillati</taxon>
        <taxon>Bacillota</taxon>
        <taxon>Bacilli</taxon>
        <taxon>Lactobacillales</taxon>
        <taxon>Carnobacteriaceae</taxon>
        <taxon>Atopostipes</taxon>
    </lineage>
</organism>
<dbReference type="Proteomes" id="UP000824106">
    <property type="component" value="Unassembled WGS sequence"/>
</dbReference>
<dbReference type="GO" id="GO:0016757">
    <property type="term" value="F:glycosyltransferase activity"/>
    <property type="evidence" value="ECO:0007669"/>
    <property type="project" value="UniProtKB-KW"/>
</dbReference>
<dbReference type="InterPro" id="IPR028098">
    <property type="entry name" value="Glyco_trans_4-like_N"/>
</dbReference>
<dbReference type="Gene3D" id="3.40.50.2000">
    <property type="entry name" value="Glycogen Phosphorylase B"/>
    <property type="match status" value="2"/>
</dbReference>
<reference evidence="3" key="1">
    <citation type="journal article" date="2021" name="PeerJ">
        <title>Extensive microbial diversity within the chicken gut microbiome revealed by metagenomics and culture.</title>
        <authorList>
            <person name="Gilroy R."/>
            <person name="Ravi A."/>
            <person name="Getino M."/>
            <person name="Pursley I."/>
            <person name="Horton D.L."/>
            <person name="Alikhan N.F."/>
            <person name="Baker D."/>
            <person name="Gharbi K."/>
            <person name="Hall N."/>
            <person name="Watson M."/>
            <person name="Adriaenssens E.M."/>
            <person name="Foster-Nyarko E."/>
            <person name="Jarju S."/>
            <person name="Secka A."/>
            <person name="Antonio M."/>
            <person name="Oren A."/>
            <person name="Chaudhuri R.R."/>
            <person name="La Ragione R."/>
            <person name="Hildebrand F."/>
            <person name="Pallen M.J."/>
        </authorList>
    </citation>
    <scope>NUCLEOTIDE SEQUENCE</scope>
    <source>
        <strain evidence="3">CHK169-4300</strain>
    </source>
</reference>
<dbReference type="Pfam" id="PF13439">
    <property type="entry name" value="Glyco_transf_4"/>
    <property type="match status" value="1"/>
</dbReference>
<accession>A0A9D2G310</accession>
<dbReference type="PANTHER" id="PTHR45947">
    <property type="entry name" value="SULFOQUINOVOSYL TRANSFERASE SQD2"/>
    <property type="match status" value="1"/>
</dbReference>
<feature type="domain" description="Glycosyl transferase family 1" evidence="1">
    <location>
        <begin position="183"/>
        <end position="334"/>
    </location>
</feature>
<name>A0A9D2G310_9LACT</name>
<reference evidence="3" key="2">
    <citation type="submission" date="2021-04" db="EMBL/GenBank/DDBJ databases">
        <authorList>
            <person name="Gilroy R."/>
        </authorList>
    </citation>
    <scope>NUCLEOTIDE SEQUENCE</scope>
    <source>
        <strain evidence="3">CHK169-4300</strain>
    </source>
</reference>
<dbReference type="EC" id="2.4.-.-" evidence="3"/>
<dbReference type="Pfam" id="PF00534">
    <property type="entry name" value="Glycos_transf_1"/>
    <property type="match status" value="1"/>
</dbReference>